<gene>
    <name evidence="2" type="ORF">H3N35_24395</name>
</gene>
<dbReference type="Proteomes" id="UP001215231">
    <property type="component" value="Chromosome"/>
</dbReference>
<protein>
    <submittedName>
        <fullName evidence="2">Uncharacterized protein</fullName>
    </submittedName>
</protein>
<keyword evidence="1" id="KW-0472">Membrane</keyword>
<name>A0ABY7VCP2_9GAMM</name>
<proteinExistence type="predicted"/>
<organism evidence="2 3">
    <name type="scientific">Thalassomonas haliotis</name>
    <dbReference type="NCBI Taxonomy" id="485448"/>
    <lineage>
        <taxon>Bacteria</taxon>
        <taxon>Pseudomonadati</taxon>
        <taxon>Pseudomonadota</taxon>
        <taxon>Gammaproteobacteria</taxon>
        <taxon>Alteromonadales</taxon>
        <taxon>Colwelliaceae</taxon>
        <taxon>Thalassomonas</taxon>
    </lineage>
</organism>
<evidence type="ECO:0000313" key="2">
    <source>
        <dbReference type="EMBL" id="WDE11323.1"/>
    </source>
</evidence>
<dbReference type="RefSeq" id="WP_274051476.1">
    <property type="nucleotide sequence ID" value="NZ_CP059693.1"/>
</dbReference>
<evidence type="ECO:0000256" key="1">
    <source>
        <dbReference type="SAM" id="Phobius"/>
    </source>
</evidence>
<keyword evidence="3" id="KW-1185">Reference proteome</keyword>
<keyword evidence="1" id="KW-0812">Transmembrane</keyword>
<evidence type="ECO:0000313" key="3">
    <source>
        <dbReference type="Proteomes" id="UP001215231"/>
    </source>
</evidence>
<sequence length="174" mass="19447">MKYLQKALYSYYLSKVNFLLKKECGINLSMSIRRSLTMYLALFLVVYAATFAAVSYAKFSDQGGQVALSEPGMSKPAKFSFSGEQDDFDGYFNPPGGLRASAPVFAAQVQAEPDYVLEIEFFASELAAAFFKNLSNPPLAPIWHQQLRDNNQTCRISGWKDGNCLYSGRITYHS</sequence>
<keyword evidence="1" id="KW-1133">Transmembrane helix</keyword>
<dbReference type="EMBL" id="CP059693">
    <property type="protein sequence ID" value="WDE11323.1"/>
    <property type="molecule type" value="Genomic_DNA"/>
</dbReference>
<reference evidence="2 3" key="1">
    <citation type="journal article" date="2022" name="Mar. Drugs">
        <title>Bioassay-Guided Fractionation Leads to the Detection of Cholic Acid Generated by the Rare Thalassomonas sp.</title>
        <authorList>
            <person name="Pheiffer F."/>
            <person name="Schneider Y.K."/>
            <person name="Hansen E.H."/>
            <person name="Andersen J.H."/>
            <person name="Isaksson J."/>
            <person name="Busche T."/>
            <person name="R C."/>
            <person name="Kalinowski J."/>
            <person name="Zyl L.V."/>
            <person name="Trindade M."/>
        </authorList>
    </citation>
    <scope>NUCLEOTIDE SEQUENCE [LARGE SCALE GENOMIC DNA]</scope>
    <source>
        <strain evidence="2 3">A5K-61T</strain>
    </source>
</reference>
<feature type="transmembrane region" description="Helical" evidence="1">
    <location>
        <begin position="36"/>
        <end position="57"/>
    </location>
</feature>
<accession>A0ABY7VCP2</accession>